<comment type="catalytic activity">
    <reaction evidence="1">
        <text>D-glucarate = 5-dehydro-4-deoxy-D-glucarate + H2O</text>
        <dbReference type="Rhea" id="RHEA:14573"/>
        <dbReference type="ChEBI" id="CHEBI:15377"/>
        <dbReference type="ChEBI" id="CHEBI:30612"/>
        <dbReference type="ChEBI" id="CHEBI:42819"/>
        <dbReference type="EC" id="4.2.1.40"/>
    </reaction>
</comment>
<evidence type="ECO:0000256" key="5">
    <source>
        <dbReference type="ARBA" id="ARBA00011973"/>
    </source>
</evidence>
<dbReference type="GO" id="GO:0008872">
    <property type="term" value="F:glucarate dehydratase activity"/>
    <property type="evidence" value="ECO:0007669"/>
    <property type="project" value="UniProtKB-EC"/>
</dbReference>
<dbReference type="RefSeq" id="WP_209906238.1">
    <property type="nucleotide sequence ID" value="NZ_BAAAMI010000019.1"/>
</dbReference>
<comment type="pathway">
    <text evidence="3">Carbohydrate acid metabolism; D-glucarate degradation; 2,5-dioxopentanoate from D-glucarate: step 1/2.</text>
</comment>
<evidence type="ECO:0000259" key="9">
    <source>
        <dbReference type="SMART" id="SM00922"/>
    </source>
</evidence>
<dbReference type="InterPro" id="IPR013341">
    <property type="entry name" value="Mandelate_racemase_N_dom"/>
</dbReference>
<name>A0ABS4WBM4_9MICC</name>
<dbReference type="SMART" id="SM00922">
    <property type="entry name" value="MR_MLE"/>
    <property type="match status" value="1"/>
</dbReference>
<keyword evidence="8 10" id="KW-0456">Lyase</keyword>
<accession>A0ABS4WBM4</accession>
<evidence type="ECO:0000313" key="10">
    <source>
        <dbReference type="EMBL" id="MBP2372999.1"/>
    </source>
</evidence>
<dbReference type="Proteomes" id="UP000766570">
    <property type="component" value="Unassembled WGS sequence"/>
</dbReference>
<dbReference type="PANTHER" id="PTHR48080">
    <property type="entry name" value="D-GALACTONATE DEHYDRATASE-RELATED"/>
    <property type="match status" value="1"/>
</dbReference>
<dbReference type="SUPFAM" id="SSF51604">
    <property type="entry name" value="Enolase C-terminal domain-like"/>
    <property type="match status" value="1"/>
</dbReference>
<organism evidence="10 11">
    <name type="scientific">Paeniglutamicibacter psychrophenolicus</name>
    <dbReference type="NCBI Taxonomy" id="257454"/>
    <lineage>
        <taxon>Bacteria</taxon>
        <taxon>Bacillati</taxon>
        <taxon>Actinomycetota</taxon>
        <taxon>Actinomycetes</taxon>
        <taxon>Micrococcales</taxon>
        <taxon>Micrococcaceae</taxon>
        <taxon>Paeniglutamicibacter</taxon>
    </lineage>
</organism>
<comment type="caution">
    <text evidence="10">The sequence shown here is derived from an EMBL/GenBank/DDBJ whole genome shotgun (WGS) entry which is preliminary data.</text>
</comment>
<evidence type="ECO:0000256" key="3">
    <source>
        <dbReference type="ARBA" id="ARBA00005183"/>
    </source>
</evidence>
<dbReference type="Pfam" id="PF02746">
    <property type="entry name" value="MR_MLE_N"/>
    <property type="match status" value="1"/>
</dbReference>
<dbReference type="SFLD" id="SFLDS00001">
    <property type="entry name" value="Enolase"/>
    <property type="match status" value="1"/>
</dbReference>
<dbReference type="SFLD" id="SFLDG00055">
    <property type="entry name" value="glucarate_dehydratase"/>
    <property type="match status" value="1"/>
</dbReference>
<evidence type="ECO:0000256" key="1">
    <source>
        <dbReference type="ARBA" id="ARBA00001426"/>
    </source>
</evidence>
<evidence type="ECO:0000256" key="6">
    <source>
        <dbReference type="ARBA" id="ARBA00022723"/>
    </source>
</evidence>
<protein>
    <recommendedName>
        <fullName evidence="5">glucarate dehydratase</fullName>
        <ecNumber evidence="5">4.2.1.40</ecNumber>
    </recommendedName>
</protein>
<comment type="cofactor">
    <cofactor evidence="2">
        <name>Mg(2+)</name>
        <dbReference type="ChEBI" id="CHEBI:18420"/>
    </cofactor>
</comment>
<evidence type="ECO:0000256" key="7">
    <source>
        <dbReference type="ARBA" id="ARBA00022842"/>
    </source>
</evidence>
<dbReference type="InterPro" id="IPR034593">
    <property type="entry name" value="DgoD-like"/>
</dbReference>
<feature type="domain" description="Mandelate racemase/muconate lactonizing enzyme C-terminal" evidence="9">
    <location>
        <begin position="189"/>
        <end position="283"/>
    </location>
</feature>
<reference evidence="10 11" key="1">
    <citation type="submission" date="2021-03" db="EMBL/GenBank/DDBJ databases">
        <title>Sequencing the genomes of 1000 actinobacteria strains.</title>
        <authorList>
            <person name="Klenk H.-P."/>
        </authorList>
    </citation>
    <scope>NUCLEOTIDE SEQUENCE [LARGE SCALE GENOMIC DNA]</scope>
    <source>
        <strain evidence="10 11">DSM 15454</strain>
    </source>
</reference>
<dbReference type="InterPro" id="IPR013342">
    <property type="entry name" value="Mandelate_racemase_C"/>
</dbReference>
<evidence type="ECO:0000313" key="11">
    <source>
        <dbReference type="Proteomes" id="UP000766570"/>
    </source>
</evidence>
<dbReference type="Pfam" id="PF13378">
    <property type="entry name" value="MR_MLE_C"/>
    <property type="match status" value="1"/>
</dbReference>
<dbReference type="InterPro" id="IPR029017">
    <property type="entry name" value="Enolase-like_N"/>
</dbReference>
<gene>
    <name evidence="10" type="ORF">JOF46_000911</name>
</gene>
<dbReference type="InterPro" id="IPR029065">
    <property type="entry name" value="Enolase_C-like"/>
</dbReference>
<dbReference type="EC" id="4.2.1.40" evidence="5"/>
<dbReference type="InterPro" id="IPR034598">
    <property type="entry name" value="GlucD-like"/>
</dbReference>
<evidence type="ECO:0000256" key="2">
    <source>
        <dbReference type="ARBA" id="ARBA00001946"/>
    </source>
</evidence>
<keyword evidence="7" id="KW-0460">Magnesium</keyword>
<sequence length="442" mass="47391">MSESDADRSLSTLSPRATATNRAIITEITVTPVAFADPPLLNSVGVHEPFALRAIVVIRTQDGTYGLGETYGDEAHVARLDRAGALLVGADAFNINQVATLVSESLREDSGIGGHGTGGMVTTTSLDDRVLSAFDVACLDIQGKTLGVPVSTLLGGAVRDEVAFSGYLFYKWAGHPGQEPDAWGEALDPSGIVAQARKMVDEYGFTALKLKGGVFEPEIEAATIEALREAFPRMPLRIDPNGVWTVETALKIGRRLEPVLEYLEDPCLSIADNAAVRKEIDLPIATNMCVVSFNDVPPAIAAGAVDVVLSDHHFWGGLRRSQALAGIAETFGLGLSMHSNSHLGISFAAMIQLAAATRNIDYACDTHWPWKPAGDDVIVPGALEIRDGSVKVSTKPGLGIELDEEALARMHRQYLDCGLTKRDDTGYMQSIHADFQLTTPRW</sequence>
<dbReference type="CDD" id="cd03323">
    <property type="entry name" value="D-glucarate_dehydratase"/>
    <property type="match status" value="1"/>
</dbReference>
<dbReference type="PANTHER" id="PTHR48080:SF4">
    <property type="entry name" value="GLUCARATE DEHYDRATASE"/>
    <property type="match status" value="1"/>
</dbReference>
<dbReference type="Gene3D" id="3.20.20.120">
    <property type="entry name" value="Enolase-like C-terminal domain"/>
    <property type="match status" value="1"/>
</dbReference>
<keyword evidence="11" id="KW-1185">Reference proteome</keyword>
<keyword evidence="6" id="KW-0479">Metal-binding</keyword>
<proteinExistence type="inferred from homology"/>
<dbReference type="InterPro" id="IPR036849">
    <property type="entry name" value="Enolase-like_C_sf"/>
</dbReference>
<dbReference type="Gene3D" id="3.30.390.10">
    <property type="entry name" value="Enolase-like, N-terminal domain"/>
    <property type="match status" value="1"/>
</dbReference>
<dbReference type="SUPFAM" id="SSF54826">
    <property type="entry name" value="Enolase N-terminal domain-like"/>
    <property type="match status" value="1"/>
</dbReference>
<comment type="similarity">
    <text evidence="4">Belongs to the mandelate racemase/muconate lactonizing enzyme family. GlucD subfamily.</text>
</comment>
<evidence type="ECO:0000256" key="4">
    <source>
        <dbReference type="ARBA" id="ARBA00009938"/>
    </source>
</evidence>
<evidence type="ECO:0000256" key="8">
    <source>
        <dbReference type="ARBA" id="ARBA00023239"/>
    </source>
</evidence>
<dbReference type="EMBL" id="JAGIOE010000001">
    <property type="protein sequence ID" value="MBP2372999.1"/>
    <property type="molecule type" value="Genomic_DNA"/>
</dbReference>